<sequence>MTTSKFAAQLTVQIGEEFAAHQQYLAIAAHYEGMTLPQLAGCFYRRAAEERGHAMMMVQYLLDTDQPVNIPATAAPRCDLEGAVAPIELAVEQEKTVSAQINGLTRIARDDNDFAAEQFMQWFIKEQVEEVSKMQDLLTVARRSEDDLNDIETYVERDMGAGAADPAAPRQAGQVQ</sequence>
<gene>
    <name evidence="1" type="ORF">LP422_19935</name>
</gene>
<accession>A0AC61U3J1</accession>
<dbReference type="Proteomes" id="UP001059663">
    <property type="component" value="Chromosome"/>
</dbReference>
<dbReference type="EMBL" id="CP087977">
    <property type="protein sequence ID" value="UUZ44600.1"/>
    <property type="molecule type" value="Genomic_DNA"/>
</dbReference>
<protein>
    <submittedName>
        <fullName evidence="1">Ferritin</fullName>
    </submittedName>
</protein>
<name>A0AC61U3J1_9MICO</name>
<evidence type="ECO:0000313" key="1">
    <source>
        <dbReference type="EMBL" id="UUZ44600.1"/>
    </source>
</evidence>
<reference evidence="1" key="1">
    <citation type="submission" date="2021-11" db="EMBL/GenBank/DDBJ databases">
        <title>Study of the species diversity of bacterial strains isolated from a unique natural object - Shulgan-Tash cave (Bashkiria).</title>
        <authorList>
            <person name="Sazanova A.L."/>
            <person name="Chirak E.R."/>
            <person name="Safronova V.I."/>
        </authorList>
    </citation>
    <scope>NUCLEOTIDE SEQUENCE</scope>
    <source>
        <strain evidence="1">P1</strain>
    </source>
</reference>
<evidence type="ECO:0000313" key="2">
    <source>
        <dbReference type="Proteomes" id="UP001059663"/>
    </source>
</evidence>
<proteinExistence type="predicted"/>
<organism evidence="1 2">
    <name type="scientific">Janibacter limosus</name>
    <dbReference type="NCBI Taxonomy" id="53458"/>
    <lineage>
        <taxon>Bacteria</taxon>
        <taxon>Bacillati</taxon>
        <taxon>Actinomycetota</taxon>
        <taxon>Actinomycetes</taxon>
        <taxon>Micrococcales</taxon>
        <taxon>Intrasporangiaceae</taxon>
        <taxon>Janibacter</taxon>
    </lineage>
</organism>